<sequence length="106" mass="11039">MNFSRPPRISFLTLLRCSSLITPNSISTALISVKSLSAAVISDCKRSFIGQPTIVSNIFNFAVPASTATESTIPSSVNGLCSSGSFTLLSAVVISSIMLIVNPGQS</sequence>
<reference evidence="1" key="1">
    <citation type="submission" date="2020-05" db="EMBL/GenBank/DDBJ databases">
        <authorList>
            <person name="Chiriac C."/>
            <person name="Salcher M."/>
            <person name="Ghai R."/>
            <person name="Kavagutti S V."/>
        </authorList>
    </citation>
    <scope>NUCLEOTIDE SEQUENCE</scope>
</reference>
<evidence type="ECO:0000313" key="1">
    <source>
        <dbReference type="EMBL" id="CAB5139995.1"/>
    </source>
</evidence>
<dbReference type="AlphaFoldDB" id="A0A6J7W4Q5"/>
<organism evidence="1">
    <name type="scientific">freshwater metagenome</name>
    <dbReference type="NCBI Taxonomy" id="449393"/>
    <lineage>
        <taxon>unclassified sequences</taxon>
        <taxon>metagenomes</taxon>
        <taxon>ecological metagenomes</taxon>
    </lineage>
</organism>
<gene>
    <name evidence="1" type="ORF">UFOPK4442_00002</name>
</gene>
<name>A0A6J7W4Q5_9ZZZZ</name>
<proteinExistence type="predicted"/>
<dbReference type="EMBL" id="CAFBSA010000001">
    <property type="protein sequence ID" value="CAB5139995.1"/>
    <property type="molecule type" value="Genomic_DNA"/>
</dbReference>
<protein>
    <submittedName>
        <fullName evidence="1">Unannotated protein</fullName>
    </submittedName>
</protein>
<accession>A0A6J7W4Q5</accession>